<name>A0A8H3FL99_9LECA</name>
<dbReference type="OrthoDB" id="9975959at2759"/>
<evidence type="ECO:0008006" key="14">
    <source>
        <dbReference type="Google" id="ProtNLM"/>
    </source>
</evidence>
<keyword evidence="9" id="KW-0234">DNA repair</keyword>
<keyword evidence="10" id="KW-0539">Nucleus</keyword>
<keyword evidence="8" id="KW-0460">Magnesium</keyword>
<accession>A0A8H3FL99</accession>
<dbReference type="GO" id="GO:0006302">
    <property type="term" value="P:double-strand break repair"/>
    <property type="evidence" value="ECO:0007669"/>
    <property type="project" value="TreeGrafter"/>
</dbReference>
<protein>
    <recommendedName>
        <fullName evidence="14">Endonuclease/exonuclease/phosphatase domain-containing protein</fullName>
    </recommendedName>
</protein>
<dbReference type="SUPFAM" id="SSF56219">
    <property type="entry name" value="DNase I-like"/>
    <property type="match status" value="1"/>
</dbReference>
<proteinExistence type="predicted"/>
<comment type="cofactor">
    <cofactor evidence="2">
        <name>Mg(2+)</name>
        <dbReference type="ChEBI" id="CHEBI:18420"/>
    </cofactor>
</comment>
<comment type="caution">
    <text evidence="12">The sequence shown here is derived from an EMBL/GenBank/DDBJ whole genome shotgun (WGS) entry which is preliminary data.</text>
</comment>
<keyword evidence="5" id="KW-0479">Metal-binding</keyword>
<dbReference type="GO" id="GO:0003697">
    <property type="term" value="F:single-stranded DNA binding"/>
    <property type="evidence" value="ECO:0007669"/>
    <property type="project" value="TreeGrafter"/>
</dbReference>
<dbReference type="PANTHER" id="PTHR15822">
    <property type="entry name" value="TRAF AND TNF RECEPTOR-ASSOCIATED PROTEIN"/>
    <property type="match status" value="1"/>
</dbReference>
<evidence type="ECO:0000256" key="10">
    <source>
        <dbReference type="ARBA" id="ARBA00023242"/>
    </source>
</evidence>
<dbReference type="Proteomes" id="UP000664169">
    <property type="component" value="Unassembled WGS sequence"/>
</dbReference>
<comment type="cofactor">
    <cofactor evidence="1">
        <name>Mn(2+)</name>
        <dbReference type="ChEBI" id="CHEBI:29035"/>
    </cofactor>
</comment>
<keyword evidence="6" id="KW-0227">DNA damage</keyword>
<dbReference type="Gene3D" id="3.60.10.10">
    <property type="entry name" value="Endonuclease/exonuclease/phosphatase"/>
    <property type="match status" value="1"/>
</dbReference>
<evidence type="ECO:0000256" key="4">
    <source>
        <dbReference type="ARBA" id="ARBA00022722"/>
    </source>
</evidence>
<feature type="compositionally biased region" description="Basic and acidic residues" evidence="11">
    <location>
        <begin position="1"/>
        <end position="19"/>
    </location>
</feature>
<evidence type="ECO:0000256" key="2">
    <source>
        <dbReference type="ARBA" id="ARBA00001946"/>
    </source>
</evidence>
<dbReference type="EMBL" id="CAJPDQ010000025">
    <property type="protein sequence ID" value="CAF9926629.1"/>
    <property type="molecule type" value="Genomic_DNA"/>
</dbReference>
<feature type="region of interest" description="Disordered" evidence="11">
    <location>
        <begin position="1"/>
        <end position="30"/>
    </location>
</feature>
<keyword evidence="7" id="KW-0378">Hydrolase</keyword>
<keyword evidence="13" id="KW-1185">Reference proteome</keyword>
<dbReference type="GO" id="GO:0046872">
    <property type="term" value="F:metal ion binding"/>
    <property type="evidence" value="ECO:0007669"/>
    <property type="project" value="UniProtKB-KW"/>
</dbReference>
<gene>
    <name evidence="12" type="ORF">GOMPHAMPRED_004194</name>
</gene>
<dbReference type="CDD" id="cd09080">
    <property type="entry name" value="TDP2"/>
    <property type="match status" value="1"/>
</dbReference>
<evidence type="ECO:0000256" key="5">
    <source>
        <dbReference type="ARBA" id="ARBA00022723"/>
    </source>
</evidence>
<comment type="subcellular location">
    <subcellularLocation>
        <location evidence="3">Nucleus</location>
    </subcellularLocation>
</comment>
<evidence type="ECO:0000256" key="9">
    <source>
        <dbReference type="ARBA" id="ARBA00023204"/>
    </source>
</evidence>
<organism evidence="12 13">
    <name type="scientific">Gomphillus americanus</name>
    <dbReference type="NCBI Taxonomy" id="1940652"/>
    <lineage>
        <taxon>Eukaryota</taxon>
        <taxon>Fungi</taxon>
        <taxon>Dikarya</taxon>
        <taxon>Ascomycota</taxon>
        <taxon>Pezizomycotina</taxon>
        <taxon>Lecanoromycetes</taxon>
        <taxon>OSLEUM clade</taxon>
        <taxon>Ostropomycetidae</taxon>
        <taxon>Ostropales</taxon>
        <taxon>Graphidaceae</taxon>
        <taxon>Gomphilloideae</taxon>
        <taxon>Gomphillus</taxon>
    </lineage>
</organism>
<keyword evidence="4" id="KW-0540">Nuclease</keyword>
<dbReference type="GO" id="GO:0005737">
    <property type="term" value="C:cytoplasm"/>
    <property type="evidence" value="ECO:0007669"/>
    <property type="project" value="TreeGrafter"/>
</dbReference>
<evidence type="ECO:0000256" key="6">
    <source>
        <dbReference type="ARBA" id="ARBA00022763"/>
    </source>
</evidence>
<sequence>MTSPRQHHESSNEQKRFGDETNSSQGRPWDRNTPLKIISWNVDYTRPEPATRMAAILDYLRVRFNKQSDRLIILLQEVCQASLKQLLNTEWVQRNFAINGLKSPTNIESVLLPLPSEMRRDALIVDIPLSTPMDTVPISGKQDIFRLCTTHLESLGKGFDLRRKQLEIISQKLKTGKNHNIVAGLVGGDMNSIEDVEQTWPSDLGLTDVWVEEGVLANETVANSPISNSLGRSSGHTWGYQPKGQYPPRRFDKFMYTGSLRVASRIDGRISERIERLGIWLRADLSPIDRGRTPVPSKTRDLWASDHFGIAIEVSIP</sequence>
<dbReference type="PANTHER" id="PTHR15822:SF4">
    <property type="entry name" value="TYROSYL-DNA PHOSPHODIESTERASE 2"/>
    <property type="match status" value="1"/>
</dbReference>
<evidence type="ECO:0000256" key="8">
    <source>
        <dbReference type="ARBA" id="ARBA00022842"/>
    </source>
</evidence>
<evidence type="ECO:0000256" key="3">
    <source>
        <dbReference type="ARBA" id="ARBA00004123"/>
    </source>
</evidence>
<dbReference type="GO" id="GO:0070260">
    <property type="term" value="F:5'-tyrosyl-DNA phosphodiesterase activity"/>
    <property type="evidence" value="ECO:0007669"/>
    <property type="project" value="TreeGrafter"/>
</dbReference>
<dbReference type="InterPro" id="IPR051547">
    <property type="entry name" value="TDP2-like"/>
</dbReference>
<dbReference type="AlphaFoldDB" id="A0A8H3FL99"/>
<evidence type="ECO:0000256" key="7">
    <source>
        <dbReference type="ARBA" id="ARBA00022801"/>
    </source>
</evidence>
<dbReference type="InterPro" id="IPR036691">
    <property type="entry name" value="Endo/exonu/phosph_ase_sf"/>
</dbReference>
<evidence type="ECO:0000256" key="1">
    <source>
        <dbReference type="ARBA" id="ARBA00001936"/>
    </source>
</evidence>
<reference evidence="12" key="1">
    <citation type="submission" date="2021-03" db="EMBL/GenBank/DDBJ databases">
        <authorList>
            <person name="Tagirdzhanova G."/>
        </authorList>
    </citation>
    <scope>NUCLEOTIDE SEQUENCE</scope>
</reference>
<dbReference type="GO" id="GO:0005634">
    <property type="term" value="C:nucleus"/>
    <property type="evidence" value="ECO:0007669"/>
    <property type="project" value="UniProtKB-SubCell"/>
</dbReference>
<evidence type="ECO:0000256" key="11">
    <source>
        <dbReference type="SAM" id="MobiDB-lite"/>
    </source>
</evidence>
<evidence type="ECO:0000313" key="13">
    <source>
        <dbReference type="Proteomes" id="UP000664169"/>
    </source>
</evidence>
<dbReference type="GO" id="GO:0004518">
    <property type="term" value="F:nuclease activity"/>
    <property type="evidence" value="ECO:0007669"/>
    <property type="project" value="UniProtKB-KW"/>
</dbReference>
<evidence type="ECO:0000313" key="12">
    <source>
        <dbReference type="EMBL" id="CAF9926629.1"/>
    </source>
</evidence>